<dbReference type="Gene3D" id="1.10.10.10">
    <property type="entry name" value="Winged helix-like DNA-binding domain superfamily/Winged helix DNA-binding domain"/>
    <property type="match status" value="1"/>
</dbReference>
<dbReference type="InterPro" id="IPR005561">
    <property type="entry name" value="ANTAR"/>
</dbReference>
<dbReference type="Pfam" id="PF13185">
    <property type="entry name" value="GAF_2"/>
    <property type="match status" value="1"/>
</dbReference>
<dbReference type="InterPro" id="IPR012074">
    <property type="entry name" value="GAF_ANTAR"/>
</dbReference>
<comment type="caution">
    <text evidence="6">The sequence shown here is derived from an EMBL/GenBank/DDBJ whole genome shotgun (WGS) entry which is preliminary data.</text>
</comment>
<dbReference type="InterPro" id="IPR029016">
    <property type="entry name" value="GAF-like_dom_sf"/>
</dbReference>
<sequence length="246" mass="26324">MNADPRGSQDTPEFPDESESERGRRASVELPMTAKLCRQCLRLAEVHGAAITVLSSSSSRELMYATDSVAQHLDELQFTGGDGPCVDAFTTERPMFCNDTSSDSANDIWPGFASEADKAGVGSVFAFPLRGGGDVFGVLELYRLDPIGLDDEQIELATASAAAISMAILAELPVTGDLDAGMLVNAFHRPEVNQAVGMIAIQLRVSVEESLSRLRAAAYSSGRPIWEIAADVVNRRTRFTHGGDDG</sequence>
<accession>A0AAW6LQY9</accession>
<dbReference type="InterPro" id="IPR036388">
    <property type="entry name" value="WH-like_DNA-bd_sf"/>
</dbReference>
<evidence type="ECO:0000259" key="4">
    <source>
        <dbReference type="SMART" id="SM00065"/>
    </source>
</evidence>
<evidence type="ECO:0000256" key="3">
    <source>
        <dbReference type="SAM" id="MobiDB-lite"/>
    </source>
</evidence>
<keyword evidence="1" id="KW-0805">Transcription regulation</keyword>
<feature type="domain" description="ANTAR" evidence="5">
    <location>
        <begin position="174"/>
        <end position="233"/>
    </location>
</feature>
<reference evidence="6" key="1">
    <citation type="submission" date="2023-02" db="EMBL/GenBank/DDBJ databases">
        <title>A novel hydrolase synthesized by Rhodococcus erythropolis HQ is responsible for the detoxification of Zearalenone.</title>
        <authorList>
            <person name="Hu J."/>
            <person name="Xu J."/>
        </authorList>
    </citation>
    <scope>NUCLEOTIDE SEQUENCE</scope>
    <source>
        <strain evidence="6">HQ</strain>
    </source>
</reference>
<evidence type="ECO:0000313" key="6">
    <source>
        <dbReference type="EMBL" id="MDE8649563.1"/>
    </source>
</evidence>
<dbReference type="SMART" id="SM01012">
    <property type="entry name" value="ANTAR"/>
    <property type="match status" value="1"/>
</dbReference>
<gene>
    <name evidence="6" type="ORF">PXH69_31805</name>
</gene>
<evidence type="ECO:0000259" key="5">
    <source>
        <dbReference type="SMART" id="SM01012"/>
    </source>
</evidence>
<proteinExistence type="predicted"/>
<dbReference type="Pfam" id="PF03861">
    <property type="entry name" value="ANTAR"/>
    <property type="match status" value="1"/>
</dbReference>
<dbReference type="Proteomes" id="UP001217325">
    <property type="component" value="Unassembled WGS sequence"/>
</dbReference>
<feature type="region of interest" description="Disordered" evidence="3">
    <location>
        <begin position="1"/>
        <end position="27"/>
    </location>
</feature>
<dbReference type="EMBL" id="JARDXE010000029">
    <property type="protein sequence ID" value="MDE8649563.1"/>
    <property type="molecule type" value="Genomic_DNA"/>
</dbReference>
<name>A0AAW6LQY9_RHOSG</name>
<evidence type="ECO:0000256" key="1">
    <source>
        <dbReference type="ARBA" id="ARBA00023015"/>
    </source>
</evidence>
<protein>
    <submittedName>
        <fullName evidence="6">GAF and ANTAR domain-containing protein</fullName>
    </submittedName>
</protein>
<dbReference type="PIRSF" id="PIRSF036625">
    <property type="entry name" value="GAF_ANTAR"/>
    <property type="match status" value="1"/>
</dbReference>
<keyword evidence="2" id="KW-0804">Transcription</keyword>
<organism evidence="6 7">
    <name type="scientific">Rhodococcus qingshengii</name>
    <dbReference type="NCBI Taxonomy" id="334542"/>
    <lineage>
        <taxon>Bacteria</taxon>
        <taxon>Bacillati</taxon>
        <taxon>Actinomycetota</taxon>
        <taxon>Actinomycetes</taxon>
        <taxon>Mycobacteriales</taxon>
        <taxon>Nocardiaceae</taxon>
        <taxon>Rhodococcus</taxon>
        <taxon>Rhodococcus erythropolis group</taxon>
    </lineage>
</organism>
<evidence type="ECO:0000313" key="7">
    <source>
        <dbReference type="Proteomes" id="UP001217325"/>
    </source>
</evidence>
<feature type="domain" description="GAF" evidence="4">
    <location>
        <begin position="18"/>
        <end position="178"/>
    </location>
</feature>
<dbReference type="AlphaFoldDB" id="A0AAW6LQY9"/>
<evidence type="ECO:0000256" key="2">
    <source>
        <dbReference type="ARBA" id="ARBA00023163"/>
    </source>
</evidence>
<dbReference type="SMART" id="SM00065">
    <property type="entry name" value="GAF"/>
    <property type="match status" value="1"/>
</dbReference>
<dbReference type="SUPFAM" id="SSF55781">
    <property type="entry name" value="GAF domain-like"/>
    <property type="match status" value="1"/>
</dbReference>
<dbReference type="RefSeq" id="WP_198035742.1">
    <property type="nucleotide sequence ID" value="NZ_JARDXE010000029.1"/>
</dbReference>
<dbReference type="GO" id="GO:0003723">
    <property type="term" value="F:RNA binding"/>
    <property type="evidence" value="ECO:0007669"/>
    <property type="project" value="InterPro"/>
</dbReference>
<dbReference type="Gene3D" id="3.30.450.40">
    <property type="match status" value="1"/>
</dbReference>
<dbReference type="InterPro" id="IPR003018">
    <property type="entry name" value="GAF"/>
</dbReference>